<comment type="caution">
    <text evidence="2">The sequence shown here is derived from an EMBL/GenBank/DDBJ whole genome shotgun (WGS) entry which is preliminary data.</text>
</comment>
<gene>
    <name evidence="2" type="ORF">RRG08_065980</name>
</gene>
<dbReference type="AlphaFoldDB" id="A0AAE1A4S9"/>
<keyword evidence="3" id="KW-1185">Reference proteome</keyword>
<organism evidence="2 3">
    <name type="scientific">Elysia crispata</name>
    <name type="common">lettuce slug</name>
    <dbReference type="NCBI Taxonomy" id="231223"/>
    <lineage>
        <taxon>Eukaryota</taxon>
        <taxon>Metazoa</taxon>
        <taxon>Spiralia</taxon>
        <taxon>Lophotrochozoa</taxon>
        <taxon>Mollusca</taxon>
        <taxon>Gastropoda</taxon>
        <taxon>Heterobranchia</taxon>
        <taxon>Euthyneura</taxon>
        <taxon>Panpulmonata</taxon>
        <taxon>Sacoglossa</taxon>
        <taxon>Placobranchoidea</taxon>
        <taxon>Plakobranchidae</taxon>
        <taxon>Elysia</taxon>
    </lineage>
</organism>
<proteinExistence type="predicted"/>
<evidence type="ECO:0000313" key="3">
    <source>
        <dbReference type="Proteomes" id="UP001283361"/>
    </source>
</evidence>
<name>A0AAE1A4S9_9GAST</name>
<sequence length="76" mass="8410">MLKRIERANWPTYNGCFIIIGKWREPPSITSTDRPQRGASSASTGQRSRLQSLPCGHTQADGYRGQGCLKKDEASS</sequence>
<dbReference type="Proteomes" id="UP001283361">
    <property type="component" value="Unassembled WGS sequence"/>
</dbReference>
<reference evidence="2" key="1">
    <citation type="journal article" date="2023" name="G3 (Bethesda)">
        <title>A reference genome for the long-term kleptoplast-retaining sea slug Elysia crispata morphotype clarki.</title>
        <authorList>
            <person name="Eastman K.E."/>
            <person name="Pendleton A.L."/>
            <person name="Shaikh M.A."/>
            <person name="Suttiyut T."/>
            <person name="Ogas R."/>
            <person name="Tomko P."/>
            <person name="Gavelis G."/>
            <person name="Widhalm J.R."/>
            <person name="Wisecaver J.H."/>
        </authorList>
    </citation>
    <scope>NUCLEOTIDE SEQUENCE</scope>
    <source>
        <strain evidence="2">ECLA1</strain>
    </source>
</reference>
<dbReference type="EMBL" id="JAWDGP010002642">
    <property type="protein sequence ID" value="KAK3781249.1"/>
    <property type="molecule type" value="Genomic_DNA"/>
</dbReference>
<evidence type="ECO:0000313" key="2">
    <source>
        <dbReference type="EMBL" id="KAK3781249.1"/>
    </source>
</evidence>
<feature type="compositionally biased region" description="Polar residues" evidence="1">
    <location>
        <begin position="28"/>
        <end position="51"/>
    </location>
</feature>
<accession>A0AAE1A4S9</accession>
<evidence type="ECO:0000256" key="1">
    <source>
        <dbReference type="SAM" id="MobiDB-lite"/>
    </source>
</evidence>
<feature type="region of interest" description="Disordered" evidence="1">
    <location>
        <begin position="26"/>
        <end position="76"/>
    </location>
</feature>
<protein>
    <submittedName>
        <fullName evidence="2">Uncharacterized protein</fullName>
    </submittedName>
</protein>